<keyword evidence="3" id="KW-1185">Reference proteome</keyword>
<evidence type="ECO:0000256" key="1">
    <source>
        <dbReference type="HAMAP-Rule" id="MF_01411"/>
    </source>
</evidence>
<dbReference type="GO" id="GO:0043165">
    <property type="term" value="P:Gram-negative-bacterium-type cell outer membrane assembly"/>
    <property type="evidence" value="ECO:0007669"/>
    <property type="project" value="UniProtKB-UniRule"/>
</dbReference>
<keyword evidence="1" id="KW-0472">Membrane</keyword>
<dbReference type="GO" id="GO:1990351">
    <property type="term" value="C:transporter complex"/>
    <property type="evidence" value="ECO:0007669"/>
    <property type="project" value="TreeGrafter"/>
</dbReference>
<organism evidence="2 3">
    <name type="scientific">Candidatus Aquarickettsia rohweri</name>
    <dbReference type="NCBI Taxonomy" id="2602574"/>
    <lineage>
        <taxon>Bacteria</taxon>
        <taxon>Pseudomonadati</taxon>
        <taxon>Pseudomonadota</taxon>
        <taxon>Alphaproteobacteria</taxon>
        <taxon>Rickettsiales</taxon>
        <taxon>Candidatus Midichloriaceae</taxon>
        <taxon>Candidatus Aquarickettsia</taxon>
    </lineage>
</organism>
<dbReference type="PANTHER" id="PTHR30189:SF1">
    <property type="entry name" value="LPS-ASSEMBLY PROTEIN LPTD"/>
    <property type="match status" value="1"/>
</dbReference>
<comment type="similarity">
    <text evidence="1">Belongs to the LptD family.</text>
</comment>
<comment type="caution">
    <text evidence="1">Lacks conserved residue(s) required for the propagation of feature annotation.</text>
</comment>
<dbReference type="PANTHER" id="PTHR30189">
    <property type="entry name" value="LPS-ASSEMBLY PROTEIN"/>
    <property type="match status" value="1"/>
</dbReference>
<dbReference type="HAMAP" id="MF_01411">
    <property type="entry name" value="LPS_assembly_LptD"/>
    <property type="match status" value="1"/>
</dbReference>
<keyword evidence="1" id="KW-0998">Cell outer membrane</keyword>
<dbReference type="InterPro" id="IPR050218">
    <property type="entry name" value="LptD"/>
</dbReference>
<dbReference type="Gene3D" id="2.60.450.10">
    <property type="entry name" value="Lipopolysaccharide (LPS) transport protein A like domain"/>
    <property type="match status" value="1"/>
</dbReference>
<dbReference type="InterPro" id="IPR020889">
    <property type="entry name" value="LipoPS_assembly_LptD"/>
</dbReference>
<sequence length="736" mass="85440">MINLLKIFPKLLIIFYFVNYTAYSIESYTNNNEIIIEADELIYNKNQDLISAQGNVDIRQNQLHLVVDKIVYDKKNNYLYVLGNLAFKNDNKNYFFGSKAFFNRNKNEGLIINFKARIDKKGLLSSNFAQMINNNTFIVQDIIFSTCKICNNNLIPNKPLWQISAKKAIVNTKEKNVKFKNSKIELFGTPIFYLPYLSIPTPNSPRKSGFLTPKLKNSNILGLQLSIPYYFNISPQMDITYTPTVSNKSNTLNSFNIRYLTQYGPYEINGNLINDNKICQVDANKQNKLKGFLNSIGNFNFKNNYFLEYQLQRLFDEDKTITKKYKITDDDVLTSKFSLRNETKERFLTFEGISFQNLRHQGSKNIAPQDSNNSTPYVIPWIRTYNKLSPNLPFISNLAFSTDILNLRRTKGESYIRSTFQFDSFNNINLPYGQILNIYPSIRYDYYDIKNNTETKSDIGTKNRLIGKLFFDWKWPFIKYLGKKNIILEPIVNFTYNSKTTPTITDEGSSSQIMSTSNIFSSYFVTGKNNVDVGSRLNFGLRSNYYTGKNTYGIILGQSYKLTQPKDCKATSYTWNKKFDALKTEIVSKFYAQLGDEISIVDNISLTPNHLELIKNELNFNFQHQKAEIDLNHIFINKKYINQDHNNHNQEIAVKLKYNFNNNWGIETQAKRKIGSKMQKSNPDNNNNWISNQIGLFYKGDCLKVNFGVLRDYSKLKNVNYNSSVTTYLTIEPIFN</sequence>
<name>A0A3S0FTA6_9RICK</name>
<gene>
    <name evidence="1" type="primary">lptD</name>
    <name evidence="2" type="ORF">EIC27_00510</name>
</gene>
<comment type="function">
    <text evidence="1">Involved in the assembly of lipopolysaccharide (LPS) at the surface of the outer membrane.</text>
</comment>
<comment type="subcellular location">
    <subcellularLocation>
        <location evidence="1">Cell outer membrane</location>
    </subcellularLocation>
</comment>
<dbReference type="EMBL" id="RXFM01000004">
    <property type="protein sequence ID" value="RST71947.1"/>
    <property type="molecule type" value="Genomic_DNA"/>
</dbReference>
<accession>A0A3S0FTA6</accession>
<reference evidence="3" key="1">
    <citation type="submission" date="2018-11" db="EMBL/GenBank/DDBJ databases">
        <title>Phylogenetic, genomic, and biogeographic characterization of a novel and ubiquitous marine invertebrate-associated Rickettsiales parasite, Candidatus Marinoinvertebrata rohwerii, gen. nov., sp. nov.</title>
        <authorList>
            <person name="Klinges J.G."/>
            <person name="Rosales S.M."/>
            <person name="Mcminds R."/>
            <person name="Shaver E.C."/>
            <person name="Shantz A."/>
            <person name="Peters E.C."/>
            <person name="Burkepile D.E."/>
            <person name="Silliman B.R."/>
            <person name="Vega Thurber R.L."/>
        </authorList>
    </citation>
    <scope>NUCLEOTIDE SEQUENCE [LARGE SCALE GENOMIC DNA]</scope>
    <source>
        <strain evidence="3">a_cerv_44</strain>
    </source>
</reference>
<evidence type="ECO:0000313" key="2">
    <source>
        <dbReference type="EMBL" id="RST71947.1"/>
    </source>
</evidence>
<keyword evidence="1" id="KW-0732">Signal</keyword>
<protein>
    <recommendedName>
        <fullName evidence="1">LPS-assembly protein LptD</fullName>
    </recommendedName>
</protein>
<dbReference type="GO" id="GO:0015920">
    <property type="term" value="P:lipopolysaccharide transport"/>
    <property type="evidence" value="ECO:0007669"/>
    <property type="project" value="InterPro"/>
</dbReference>
<dbReference type="OrthoDB" id="9760225at2"/>
<proteinExistence type="inferred from homology"/>
<dbReference type="GO" id="GO:0009279">
    <property type="term" value="C:cell outer membrane"/>
    <property type="evidence" value="ECO:0007669"/>
    <property type="project" value="UniProtKB-SubCell"/>
</dbReference>
<evidence type="ECO:0000313" key="3">
    <source>
        <dbReference type="Proteomes" id="UP000279470"/>
    </source>
</evidence>
<comment type="subunit">
    <text evidence="1">Component of the lipopolysaccharide transport and assembly complex.</text>
</comment>
<dbReference type="RefSeq" id="WP_126044211.1">
    <property type="nucleotide sequence ID" value="NZ_RXFM01000004.1"/>
</dbReference>
<dbReference type="AlphaFoldDB" id="A0A3S0FTA6"/>
<comment type="caution">
    <text evidence="2">The sequence shown here is derived from an EMBL/GenBank/DDBJ whole genome shotgun (WGS) entry which is preliminary data.</text>
</comment>
<dbReference type="Proteomes" id="UP000279470">
    <property type="component" value="Unassembled WGS sequence"/>
</dbReference>